<organism evidence="2 3">
    <name type="scientific">Stenotrophomonas acidaminiphila</name>
    <dbReference type="NCBI Taxonomy" id="128780"/>
    <lineage>
        <taxon>Bacteria</taxon>
        <taxon>Pseudomonadati</taxon>
        <taxon>Pseudomonadota</taxon>
        <taxon>Gammaproteobacteria</taxon>
        <taxon>Lysobacterales</taxon>
        <taxon>Lysobacteraceae</taxon>
        <taxon>Stenotrophomonas</taxon>
    </lineage>
</organism>
<keyword evidence="1" id="KW-0732">Signal</keyword>
<accession>A0A0S1B2E3</accession>
<dbReference type="EMBL" id="CP012900">
    <property type="protein sequence ID" value="ALJ29209.1"/>
    <property type="molecule type" value="Genomic_DNA"/>
</dbReference>
<feature type="signal peptide" evidence="1">
    <location>
        <begin position="1"/>
        <end position="24"/>
    </location>
</feature>
<evidence type="ECO:0000313" key="2">
    <source>
        <dbReference type="EMBL" id="ALJ29209.1"/>
    </source>
</evidence>
<gene>
    <name evidence="2" type="ORF">AOT14_28540</name>
</gene>
<name>A0A0S1B2E3_9GAMM</name>
<dbReference type="PATRIC" id="fig|128780.6.peg.2886"/>
<dbReference type="KEGG" id="sacz:AOT14_28540"/>
<protein>
    <submittedName>
        <fullName evidence="2">Uncharacterized protein</fullName>
    </submittedName>
</protein>
<sequence precursor="true">MALSRSPTPVLLPVLLLLAGAARADTGCPPLPGLDHCVAGAHGWVYGADAAQVRMLGGDLAASAEAFERHFARAPLRLAVLLDAPQGRIGADARGRLLAAGAAQVVDWPGMQAFQAARESTQPADDPGRRLLAANPAIGQAIWRNLTRHELGHVLFNLAYWPDLGRTSGHGHARSPDWLNEAAAMVLEADELVAQRRRLLRGMGGDPAQPLPALAEFLAMANPARPVGQAAPAARGVSLVYRSPAESGDAAAGARYYAQVQGWADFLVQATAATRAGVLGSISGRIAAGGSFEDWLGETGPAFGLPGTLPALDRQWQAWLQAAAR</sequence>
<dbReference type="AlphaFoldDB" id="A0A0S1B2E3"/>
<dbReference type="Proteomes" id="UP000061010">
    <property type="component" value="Chromosome"/>
</dbReference>
<evidence type="ECO:0000256" key="1">
    <source>
        <dbReference type="SAM" id="SignalP"/>
    </source>
</evidence>
<keyword evidence="3" id="KW-1185">Reference proteome</keyword>
<proteinExistence type="predicted"/>
<evidence type="ECO:0000313" key="3">
    <source>
        <dbReference type="Proteomes" id="UP000061010"/>
    </source>
</evidence>
<feature type="chain" id="PRO_5006588524" evidence="1">
    <location>
        <begin position="25"/>
        <end position="325"/>
    </location>
</feature>
<reference evidence="2 3" key="1">
    <citation type="journal article" date="2015" name="Genome Announc.">
        <title>Complete Genome Sequencing of Stenotrophomonas acidaminiphila ZAC14D2_NAIMI4_2, a Multidrug-Resistant Strain Isolated from Sediments of a Polluted River in Mexico, Uncovers New Antibiotic Resistance Genes and a Novel Class-II Lasso Peptide Biosynthesis Gene Cluster.</title>
        <authorList>
            <person name="Vinuesa P."/>
            <person name="Ochoa-Sanchez L.E."/>
        </authorList>
    </citation>
    <scope>NUCLEOTIDE SEQUENCE [LARGE SCALE GENOMIC DNA]</scope>
    <source>
        <strain evidence="2 3">ZAC14D2_NAIMI4_2</strain>
    </source>
</reference>